<dbReference type="Gene3D" id="3.40.1520.20">
    <property type="match status" value="1"/>
</dbReference>
<feature type="domain" description="OmpA-like" evidence="6">
    <location>
        <begin position="166"/>
        <end position="281"/>
    </location>
</feature>
<evidence type="ECO:0000256" key="2">
    <source>
        <dbReference type="ARBA" id="ARBA00023136"/>
    </source>
</evidence>
<dbReference type="AlphaFoldDB" id="A0AAW9RXL3"/>
<dbReference type="Pfam" id="PF00691">
    <property type="entry name" value="OmpA"/>
    <property type="match status" value="1"/>
</dbReference>
<proteinExistence type="predicted"/>
<keyword evidence="3" id="KW-0998">Cell outer membrane</keyword>
<evidence type="ECO:0000256" key="1">
    <source>
        <dbReference type="ARBA" id="ARBA00004442"/>
    </source>
</evidence>
<evidence type="ECO:0000313" key="7">
    <source>
        <dbReference type="EMBL" id="MEJ8573660.1"/>
    </source>
</evidence>
<dbReference type="InterPro" id="IPR006665">
    <property type="entry name" value="OmpA-like"/>
</dbReference>
<reference evidence="7 8" key="1">
    <citation type="submission" date="2024-02" db="EMBL/GenBank/DDBJ databases">
        <title>Genome analysis and characterization of Microbaculum marinisediminis sp. nov., isolated from marine sediment.</title>
        <authorList>
            <person name="Du Z.-J."/>
            <person name="Ye Y.-Q."/>
            <person name="Zhang Z.-R."/>
            <person name="Yuan S.-M."/>
            <person name="Zhang X.-Y."/>
        </authorList>
    </citation>
    <scope>NUCLEOTIDE SEQUENCE [LARGE SCALE GENOMIC DNA]</scope>
    <source>
        <strain evidence="7 8">SDUM1044001</strain>
    </source>
</reference>
<dbReference type="PANTHER" id="PTHR30329:SF21">
    <property type="entry name" value="LIPOPROTEIN YIAD-RELATED"/>
    <property type="match status" value="1"/>
</dbReference>
<gene>
    <name evidence="7" type="ORF">V3328_19370</name>
</gene>
<dbReference type="PRINTS" id="PR01021">
    <property type="entry name" value="OMPADOMAIN"/>
</dbReference>
<keyword evidence="2 4" id="KW-0472">Membrane</keyword>
<sequence length="281" mass="29089">MRIGFSLLAALAICSVAAAAPVGAEETGAASQGKDVYRLEIRRTGDALEIAGSVPDQATRNAIVDAASSAAPDLPKTIVLTEVEGAPPDFAAAAVRATTLMDLVAAGDFVLAGQHLQFSGAAYHEKAKQALVAATASGWPPGYVVEASDVVAGPDGPPIAAPDCERALAALIEAHPIEFEAGRADVTGDSKVLVDRVAYTAARCPGAMIAVAGHTDSDGTDESNYRLSLDRARTVVDLLVADGIPERRFTALGYGESRPLRSNASLAGKARNRRIEFVLRD</sequence>
<keyword evidence="5" id="KW-0732">Signal</keyword>
<evidence type="ECO:0000256" key="4">
    <source>
        <dbReference type="PROSITE-ProRule" id="PRU00473"/>
    </source>
</evidence>
<dbReference type="Gene3D" id="3.30.1330.60">
    <property type="entry name" value="OmpA-like domain"/>
    <property type="match status" value="1"/>
</dbReference>
<protein>
    <submittedName>
        <fullName evidence="7">OmpA family protein</fullName>
    </submittedName>
</protein>
<keyword evidence="8" id="KW-1185">Reference proteome</keyword>
<comment type="caution">
    <text evidence="7">The sequence shown here is derived from an EMBL/GenBank/DDBJ whole genome shotgun (WGS) entry which is preliminary data.</text>
</comment>
<evidence type="ECO:0000256" key="3">
    <source>
        <dbReference type="ARBA" id="ARBA00023237"/>
    </source>
</evidence>
<dbReference type="PROSITE" id="PS51123">
    <property type="entry name" value="OMPA_2"/>
    <property type="match status" value="1"/>
</dbReference>
<feature type="signal peptide" evidence="5">
    <location>
        <begin position="1"/>
        <end position="19"/>
    </location>
</feature>
<organism evidence="7 8">
    <name type="scientific">Microbaculum marinum</name>
    <dbReference type="NCBI Taxonomy" id="1764581"/>
    <lineage>
        <taxon>Bacteria</taxon>
        <taxon>Pseudomonadati</taxon>
        <taxon>Pseudomonadota</taxon>
        <taxon>Alphaproteobacteria</taxon>
        <taxon>Hyphomicrobiales</taxon>
        <taxon>Tepidamorphaceae</taxon>
        <taxon>Microbaculum</taxon>
    </lineage>
</organism>
<dbReference type="EMBL" id="JAZHOF010000008">
    <property type="protein sequence ID" value="MEJ8573660.1"/>
    <property type="molecule type" value="Genomic_DNA"/>
</dbReference>
<evidence type="ECO:0000313" key="8">
    <source>
        <dbReference type="Proteomes" id="UP001378188"/>
    </source>
</evidence>
<dbReference type="PANTHER" id="PTHR30329">
    <property type="entry name" value="STATOR ELEMENT OF FLAGELLAR MOTOR COMPLEX"/>
    <property type="match status" value="1"/>
</dbReference>
<dbReference type="InterPro" id="IPR006664">
    <property type="entry name" value="OMP_bac"/>
</dbReference>
<evidence type="ECO:0000256" key="5">
    <source>
        <dbReference type="SAM" id="SignalP"/>
    </source>
</evidence>
<dbReference type="CDD" id="cd07185">
    <property type="entry name" value="OmpA_C-like"/>
    <property type="match status" value="1"/>
</dbReference>
<name>A0AAW9RXL3_9HYPH</name>
<comment type="subcellular location">
    <subcellularLocation>
        <location evidence="1">Cell outer membrane</location>
    </subcellularLocation>
</comment>
<dbReference type="GO" id="GO:0009279">
    <property type="term" value="C:cell outer membrane"/>
    <property type="evidence" value="ECO:0007669"/>
    <property type="project" value="UniProtKB-SubCell"/>
</dbReference>
<dbReference type="RefSeq" id="WP_340331360.1">
    <property type="nucleotide sequence ID" value="NZ_JAZHOF010000008.1"/>
</dbReference>
<dbReference type="Proteomes" id="UP001378188">
    <property type="component" value="Unassembled WGS sequence"/>
</dbReference>
<accession>A0AAW9RXL3</accession>
<evidence type="ECO:0000259" key="6">
    <source>
        <dbReference type="PROSITE" id="PS51123"/>
    </source>
</evidence>
<feature type="chain" id="PRO_5043690306" evidence="5">
    <location>
        <begin position="20"/>
        <end position="281"/>
    </location>
</feature>
<dbReference type="InterPro" id="IPR050330">
    <property type="entry name" value="Bact_OuterMem_StrucFunc"/>
</dbReference>
<dbReference type="SUPFAM" id="SSF103088">
    <property type="entry name" value="OmpA-like"/>
    <property type="match status" value="1"/>
</dbReference>
<dbReference type="InterPro" id="IPR036737">
    <property type="entry name" value="OmpA-like_sf"/>
</dbReference>